<dbReference type="AlphaFoldDB" id="A0A239SFC4"/>
<protein>
    <submittedName>
        <fullName evidence="2">(S)-2-haloacid dehalogenase 4A</fullName>
        <ecNumber evidence="2">3.8.1.2</ecNumber>
    </submittedName>
</protein>
<dbReference type="EMBL" id="LT906435">
    <property type="protein sequence ID" value="SNU83474.1"/>
    <property type="molecule type" value="Genomic_DNA"/>
</dbReference>
<keyword evidence="3" id="KW-1185">Reference proteome</keyword>
<dbReference type="InterPro" id="IPR023214">
    <property type="entry name" value="HAD_sf"/>
</dbReference>
<reference evidence="2 3" key="1">
    <citation type="submission" date="2017-06" db="EMBL/GenBank/DDBJ databases">
        <authorList>
            <consortium name="Pathogen Informatics"/>
        </authorList>
    </citation>
    <scope>NUCLEOTIDE SEQUENCE [LARGE SCALE GENOMIC DNA]</scope>
    <source>
        <strain evidence="2 3">NCTC13161</strain>
    </source>
</reference>
<dbReference type="STRING" id="93222.NA29_11775"/>
<evidence type="ECO:0000313" key="3">
    <source>
        <dbReference type="Proteomes" id="UP000215126"/>
    </source>
</evidence>
<name>A0A239SFC4_9BURK</name>
<accession>A0A239SFC4</accession>
<dbReference type="KEGG" id="pspu:NA29_11775"/>
<dbReference type="SFLD" id="SFLDS00003">
    <property type="entry name" value="Haloacid_Dehalogenase"/>
    <property type="match status" value="1"/>
</dbReference>
<dbReference type="PANTHER" id="PTHR43316:SF9">
    <property type="entry name" value="ACID DEHALOGENASE, PUTATIVE (AFU_ORTHOLOGUE AFUA_6G14460)-RELATED"/>
    <property type="match status" value="1"/>
</dbReference>
<sequence>MKLSDFKVLTFDCYGTLIDWESGIFNGLSPLLEKAGKRGLTRDQALEIFARHEADQELRTPALAYSLLLGTVYRRLANEWNVGVTDEEANIFGASVPDWPAFPDSVEALQYLKQHYKLVILSNVDRLSFRGSNARLGVEFDAIYTAQDIGSYKPDPRNFEYMLGRLGADFGFQKTDVLHTAQSLFHDHAPANGFDLASAWIDRRHADTGWGATMPPPGTPKYDFRFESMAALAEAHKTELAR</sequence>
<dbReference type="InterPro" id="IPR051540">
    <property type="entry name" value="S-2-haloacid_dehalogenase"/>
</dbReference>
<dbReference type="GO" id="GO:0018784">
    <property type="term" value="F:(S)-2-haloacid dehalogenase activity"/>
    <property type="evidence" value="ECO:0007669"/>
    <property type="project" value="UniProtKB-EC"/>
</dbReference>
<dbReference type="EC" id="3.8.1.2" evidence="2"/>
<evidence type="ECO:0000256" key="1">
    <source>
        <dbReference type="ARBA" id="ARBA00022801"/>
    </source>
</evidence>
<organism evidence="2 3">
    <name type="scientific">Pandoraea sputorum</name>
    <dbReference type="NCBI Taxonomy" id="93222"/>
    <lineage>
        <taxon>Bacteria</taxon>
        <taxon>Pseudomonadati</taxon>
        <taxon>Pseudomonadota</taxon>
        <taxon>Betaproteobacteria</taxon>
        <taxon>Burkholderiales</taxon>
        <taxon>Burkholderiaceae</taxon>
        <taxon>Pandoraea</taxon>
    </lineage>
</organism>
<gene>
    <name evidence="2" type="primary">hdl IVa</name>
    <name evidence="2" type="ORF">SAMEA4530655_01498</name>
</gene>
<dbReference type="InterPro" id="IPR036412">
    <property type="entry name" value="HAD-like_sf"/>
</dbReference>
<dbReference type="Pfam" id="PF00702">
    <property type="entry name" value="Hydrolase"/>
    <property type="match status" value="1"/>
</dbReference>
<dbReference type="RefSeq" id="WP_039402700.1">
    <property type="nucleotide sequence ID" value="NZ_CP010431.2"/>
</dbReference>
<dbReference type="SUPFAM" id="SSF56784">
    <property type="entry name" value="HAD-like"/>
    <property type="match status" value="1"/>
</dbReference>
<evidence type="ECO:0000313" key="2">
    <source>
        <dbReference type="EMBL" id="SNU83474.1"/>
    </source>
</evidence>
<dbReference type="PRINTS" id="PR00413">
    <property type="entry name" value="HADHALOGNASE"/>
</dbReference>
<dbReference type="NCBIfam" id="TIGR01428">
    <property type="entry name" value="HAD_type_II"/>
    <property type="match status" value="1"/>
</dbReference>
<dbReference type="PANTHER" id="PTHR43316">
    <property type="entry name" value="HYDROLASE, HALOACID DELAHOGENASE-RELATED"/>
    <property type="match status" value="1"/>
</dbReference>
<proteinExistence type="predicted"/>
<dbReference type="SFLD" id="SFLDG01129">
    <property type="entry name" value="C1.5:_HAD__Beta-PGM__Phosphata"/>
    <property type="match status" value="1"/>
</dbReference>
<dbReference type="OrthoDB" id="8585081at2"/>
<dbReference type="InterPro" id="IPR006439">
    <property type="entry name" value="HAD-SF_hydro_IA"/>
</dbReference>
<dbReference type="GeneID" id="88094171"/>
<dbReference type="Gene3D" id="3.40.50.1000">
    <property type="entry name" value="HAD superfamily/HAD-like"/>
    <property type="match status" value="1"/>
</dbReference>
<dbReference type="Gene3D" id="1.10.150.750">
    <property type="match status" value="1"/>
</dbReference>
<dbReference type="InterPro" id="IPR006328">
    <property type="entry name" value="2-HAD"/>
</dbReference>
<dbReference type="Proteomes" id="UP000215126">
    <property type="component" value="Chromosome 1"/>
</dbReference>
<keyword evidence="1 2" id="KW-0378">Hydrolase</keyword>